<dbReference type="AlphaFoldDB" id="A0A2N6QBX2"/>
<name>A0A2N6QBX2_9STAP</name>
<dbReference type="EMBL" id="PNGG01000011">
    <property type="protein sequence ID" value="PMC16901.1"/>
    <property type="molecule type" value="Genomic_DNA"/>
</dbReference>
<evidence type="ECO:0000313" key="3">
    <source>
        <dbReference type="Proteomes" id="UP000235748"/>
    </source>
</evidence>
<proteinExistence type="predicted"/>
<evidence type="ECO:0000313" key="2">
    <source>
        <dbReference type="EMBL" id="PMC16901.1"/>
    </source>
</evidence>
<protein>
    <recommendedName>
        <fullName evidence="4">Lipoprotein</fullName>
    </recommendedName>
</protein>
<accession>A0A2N6QBX2</accession>
<organism evidence="2 3">
    <name type="scientific">Staphylococcus pettenkoferi</name>
    <dbReference type="NCBI Taxonomy" id="170573"/>
    <lineage>
        <taxon>Bacteria</taxon>
        <taxon>Bacillati</taxon>
        <taxon>Bacillota</taxon>
        <taxon>Bacilli</taxon>
        <taxon>Bacillales</taxon>
        <taxon>Staphylococcaceae</taxon>
        <taxon>Staphylococcus</taxon>
    </lineage>
</organism>
<reference evidence="2 3" key="1">
    <citation type="submission" date="2017-09" db="EMBL/GenBank/DDBJ databases">
        <title>Bacterial strain isolated from the female urinary microbiota.</title>
        <authorList>
            <person name="Thomas-White K."/>
            <person name="Kumar N."/>
            <person name="Forster S."/>
            <person name="Putonti C."/>
            <person name="Lawley T."/>
            <person name="Wolfe A.J."/>
        </authorList>
    </citation>
    <scope>NUCLEOTIDE SEQUENCE [LARGE SCALE GENOMIC DNA]</scope>
    <source>
        <strain evidence="2 3">UMB0834</strain>
    </source>
</reference>
<dbReference type="PROSITE" id="PS51257">
    <property type="entry name" value="PROKAR_LIPOPROTEIN"/>
    <property type="match status" value="1"/>
</dbReference>
<gene>
    <name evidence="2" type="ORF">CJ235_11915</name>
</gene>
<feature type="compositionally biased region" description="Polar residues" evidence="1">
    <location>
        <begin position="54"/>
        <end position="86"/>
    </location>
</feature>
<evidence type="ECO:0000256" key="1">
    <source>
        <dbReference type="SAM" id="MobiDB-lite"/>
    </source>
</evidence>
<feature type="region of interest" description="Disordered" evidence="1">
    <location>
        <begin position="32"/>
        <end position="112"/>
    </location>
</feature>
<dbReference type="Proteomes" id="UP000235748">
    <property type="component" value="Unassembled WGS sequence"/>
</dbReference>
<sequence length="112" mass="12918">MRKWILINSAALLLLSACDHDTSSKIKASKNIEDSKAKKKDKKEKQSDALVSPNMKNQQNDSFINSNQQLSVRENQTGAANQTESEYNNNDDNFDFYYYDHYGRTPEEQRAH</sequence>
<comment type="caution">
    <text evidence="2">The sequence shown here is derived from an EMBL/GenBank/DDBJ whole genome shotgun (WGS) entry which is preliminary data.</text>
</comment>
<evidence type="ECO:0008006" key="4">
    <source>
        <dbReference type="Google" id="ProtNLM"/>
    </source>
</evidence>
<feature type="compositionally biased region" description="Basic and acidic residues" evidence="1">
    <location>
        <begin position="101"/>
        <end position="112"/>
    </location>
</feature>
<dbReference type="RefSeq" id="WP_070504900.1">
    <property type="nucleotide sequence ID" value="NZ_JAASJD010000005.1"/>
</dbReference>
<feature type="compositionally biased region" description="Low complexity" evidence="1">
    <location>
        <begin position="87"/>
        <end position="100"/>
    </location>
</feature>